<proteinExistence type="predicted"/>
<reference evidence="1 2" key="1">
    <citation type="submission" date="2019-07" db="EMBL/GenBank/DDBJ databases">
        <title>Flavobacterium sp. nov., isolated from glacier ice.</title>
        <authorList>
            <person name="Liu Q."/>
            <person name="Xin Y.-H."/>
        </authorList>
    </citation>
    <scope>NUCLEOTIDE SEQUENCE [LARGE SCALE GENOMIC DNA]</scope>
    <source>
        <strain evidence="1 2">ZT4R6</strain>
    </source>
</reference>
<evidence type="ECO:0000313" key="2">
    <source>
        <dbReference type="Proteomes" id="UP000320643"/>
    </source>
</evidence>
<sequence>MENREYGLLGFHFMIPLQEKRAVKSLFSDFTIDYITKNYTEEISVETYDALVDEGNFEETITAYIGTDDDCSFSITYHNGYLEVWFGFYPGIDITGYQSLLRKLNELADYSVAGFEVQIGSAVNEEGDEEELSPNFHPYCLLRNGELKWCGKGVSDEMESLIEENLKTVGLIE</sequence>
<accession>A0A552UVX7</accession>
<protein>
    <submittedName>
        <fullName evidence="1">Uncharacterized protein</fullName>
    </submittedName>
</protein>
<gene>
    <name evidence="1" type="ORF">FMM05_17885</name>
</gene>
<dbReference type="Proteomes" id="UP000320643">
    <property type="component" value="Unassembled WGS sequence"/>
</dbReference>
<dbReference type="AlphaFoldDB" id="A0A552UVX7"/>
<dbReference type="EMBL" id="VJVZ01000013">
    <property type="protein sequence ID" value="TRW22376.1"/>
    <property type="molecule type" value="Genomic_DNA"/>
</dbReference>
<dbReference type="RefSeq" id="WP_143374793.1">
    <property type="nucleotide sequence ID" value="NZ_VJVZ01000013.1"/>
</dbReference>
<evidence type="ECO:0000313" key="1">
    <source>
        <dbReference type="EMBL" id="TRW22376.1"/>
    </source>
</evidence>
<organism evidence="1 2">
    <name type="scientific">Flavobacterium zepuense</name>
    <dbReference type="NCBI Taxonomy" id="2593302"/>
    <lineage>
        <taxon>Bacteria</taxon>
        <taxon>Pseudomonadati</taxon>
        <taxon>Bacteroidota</taxon>
        <taxon>Flavobacteriia</taxon>
        <taxon>Flavobacteriales</taxon>
        <taxon>Flavobacteriaceae</taxon>
        <taxon>Flavobacterium</taxon>
    </lineage>
</organism>
<dbReference type="OrthoDB" id="9917425at2"/>
<keyword evidence="2" id="KW-1185">Reference proteome</keyword>
<name>A0A552UVX7_9FLAO</name>
<comment type="caution">
    <text evidence="1">The sequence shown here is derived from an EMBL/GenBank/DDBJ whole genome shotgun (WGS) entry which is preliminary data.</text>
</comment>